<dbReference type="CDD" id="cd06170">
    <property type="entry name" value="LuxR_C_like"/>
    <property type="match status" value="1"/>
</dbReference>
<keyword evidence="7" id="KW-1185">Reference proteome</keyword>
<dbReference type="SMART" id="SM00421">
    <property type="entry name" value="HTH_LUXR"/>
    <property type="match status" value="1"/>
</dbReference>
<evidence type="ECO:0000256" key="1">
    <source>
        <dbReference type="ARBA" id="ARBA00022553"/>
    </source>
</evidence>
<comment type="caution">
    <text evidence="6">The sequence shown here is derived from an EMBL/GenBank/DDBJ whole genome shotgun (WGS) entry which is preliminary data.</text>
</comment>
<dbReference type="Pfam" id="PF00196">
    <property type="entry name" value="GerE"/>
    <property type="match status" value="1"/>
</dbReference>
<dbReference type="SMART" id="SM00448">
    <property type="entry name" value="REC"/>
    <property type="match status" value="1"/>
</dbReference>
<feature type="domain" description="Response regulatory" evidence="5">
    <location>
        <begin position="5"/>
        <end position="121"/>
    </location>
</feature>
<dbReference type="InterPro" id="IPR001789">
    <property type="entry name" value="Sig_transdc_resp-reg_receiver"/>
</dbReference>
<dbReference type="PRINTS" id="PR00038">
    <property type="entry name" value="HTHLUXR"/>
</dbReference>
<gene>
    <name evidence="6" type="ORF">LZZ85_22385</name>
</gene>
<feature type="modified residue" description="4-aspartylphosphate" evidence="3">
    <location>
        <position position="56"/>
    </location>
</feature>
<evidence type="ECO:0000259" key="5">
    <source>
        <dbReference type="PROSITE" id="PS50110"/>
    </source>
</evidence>
<dbReference type="SUPFAM" id="SSF46894">
    <property type="entry name" value="C-terminal effector domain of the bipartite response regulators"/>
    <property type="match status" value="1"/>
</dbReference>
<dbReference type="InterPro" id="IPR016032">
    <property type="entry name" value="Sig_transdc_resp-reg_C-effctor"/>
</dbReference>
<reference evidence="6" key="1">
    <citation type="submission" date="2022-01" db="EMBL/GenBank/DDBJ databases">
        <authorList>
            <person name="Jo J.-H."/>
            <person name="Im W.-T."/>
        </authorList>
    </citation>
    <scope>NUCLEOTIDE SEQUENCE</scope>
    <source>
        <strain evidence="6">NA20</strain>
    </source>
</reference>
<dbReference type="Pfam" id="PF00072">
    <property type="entry name" value="Response_reg"/>
    <property type="match status" value="1"/>
</dbReference>
<sequence length="211" mass="23761">MNKITVLLVDDHRMMMEAWAIVLGQHKQFKVIGQATVPDEALKMVESERPEIVLTDINMSPIDGFTLTEKILELSPESKVIGVSMHNIPLYAKKMLRMGGRGYVTKNSSKDELISAILEVHAGNIFICKEIKDILANEQLDENHDMMRIYSLTEKELEIIACVKKGLSSREIAELKEVTLKTVEVHRYNILKKLGLPNTAALVSYIQSKGL</sequence>
<evidence type="ECO:0000259" key="4">
    <source>
        <dbReference type="PROSITE" id="PS50043"/>
    </source>
</evidence>
<evidence type="ECO:0000313" key="7">
    <source>
        <dbReference type="Proteomes" id="UP001165367"/>
    </source>
</evidence>
<dbReference type="CDD" id="cd17535">
    <property type="entry name" value="REC_NarL-like"/>
    <property type="match status" value="1"/>
</dbReference>
<dbReference type="RefSeq" id="WP_237875598.1">
    <property type="nucleotide sequence ID" value="NZ_JAKLTR010000017.1"/>
</dbReference>
<protein>
    <submittedName>
        <fullName evidence="6">Response regulator transcription factor</fullName>
    </submittedName>
</protein>
<dbReference type="InterPro" id="IPR011006">
    <property type="entry name" value="CheY-like_superfamily"/>
</dbReference>
<accession>A0ABS9KXI8</accession>
<organism evidence="6 7">
    <name type="scientific">Terrimonas ginsenosidimutans</name>
    <dbReference type="NCBI Taxonomy" id="2908004"/>
    <lineage>
        <taxon>Bacteria</taxon>
        <taxon>Pseudomonadati</taxon>
        <taxon>Bacteroidota</taxon>
        <taxon>Chitinophagia</taxon>
        <taxon>Chitinophagales</taxon>
        <taxon>Chitinophagaceae</taxon>
        <taxon>Terrimonas</taxon>
    </lineage>
</organism>
<dbReference type="EMBL" id="JAKLTR010000017">
    <property type="protein sequence ID" value="MCG2617061.1"/>
    <property type="molecule type" value="Genomic_DNA"/>
</dbReference>
<evidence type="ECO:0000313" key="6">
    <source>
        <dbReference type="EMBL" id="MCG2617061.1"/>
    </source>
</evidence>
<dbReference type="InterPro" id="IPR058245">
    <property type="entry name" value="NreC/VraR/RcsB-like_REC"/>
</dbReference>
<dbReference type="PANTHER" id="PTHR43214">
    <property type="entry name" value="TWO-COMPONENT RESPONSE REGULATOR"/>
    <property type="match status" value="1"/>
</dbReference>
<keyword evidence="2" id="KW-0238">DNA-binding</keyword>
<dbReference type="PANTHER" id="PTHR43214:SF43">
    <property type="entry name" value="TWO-COMPONENT RESPONSE REGULATOR"/>
    <property type="match status" value="1"/>
</dbReference>
<dbReference type="Gene3D" id="3.40.50.2300">
    <property type="match status" value="1"/>
</dbReference>
<evidence type="ECO:0000256" key="3">
    <source>
        <dbReference type="PROSITE-ProRule" id="PRU00169"/>
    </source>
</evidence>
<dbReference type="Proteomes" id="UP001165367">
    <property type="component" value="Unassembled WGS sequence"/>
</dbReference>
<keyword evidence="1 3" id="KW-0597">Phosphoprotein</keyword>
<proteinExistence type="predicted"/>
<dbReference type="InterPro" id="IPR000792">
    <property type="entry name" value="Tscrpt_reg_LuxR_C"/>
</dbReference>
<dbReference type="PROSITE" id="PS50110">
    <property type="entry name" value="RESPONSE_REGULATORY"/>
    <property type="match status" value="1"/>
</dbReference>
<feature type="domain" description="HTH luxR-type" evidence="4">
    <location>
        <begin position="145"/>
        <end position="210"/>
    </location>
</feature>
<evidence type="ECO:0000256" key="2">
    <source>
        <dbReference type="ARBA" id="ARBA00023125"/>
    </source>
</evidence>
<name>A0ABS9KXI8_9BACT</name>
<dbReference type="SUPFAM" id="SSF52172">
    <property type="entry name" value="CheY-like"/>
    <property type="match status" value="1"/>
</dbReference>
<dbReference type="PROSITE" id="PS50043">
    <property type="entry name" value="HTH_LUXR_2"/>
    <property type="match status" value="1"/>
</dbReference>
<dbReference type="InterPro" id="IPR039420">
    <property type="entry name" value="WalR-like"/>
</dbReference>